<dbReference type="Proteomes" id="UP000298355">
    <property type="component" value="Unassembled WGS sequence"/>
</dbReference>
<name>A0ABY2J4B3_9MICO</name>
<sequence>MLAPVPVPAPVVPAPVPMPAPVVPAPVPVPDAIASWMSIVMTVPRSAFNGLASEAPSSPAYGRQPRQGRARQGRAQGRACPCGQLRTSVIWVALPPQTSAQPARMSGPARSDLLS</sequence>
<organism evidence="2 3">
    <name type="scientific">Cryobacterium breve</name>
    <dbReference type="NCBI Taxonomy" id="1259258"/>
    <lineage>
        <taxon>Bacteria</taxon>
        <taxon>Bacillati</taxon>
        <taxon>Actinomycetota</taxon>
        <taxon>Actinomycetes</taxon>
        <taxon>Micrococcales</taxon>
        <taxon>Microbacteriaceae</taxon>
        <taxon>Cryobacterium</taxon>
    </lineage>
</organism>
<evidence type="ECO:0000313" key="2">
    <source>
        <dbReference type="EMBL" id="TFC99771.1"/>
    </source>
</evidence>
<feature type="region of interest" description="Disordered" evidence="1">
    <location>
        <begin position="96"/>
        <end position="115"/>
    </location>
</feature>
<protein>
    <submittedName>
        <fullName evidence="2">Uncharacterized protein</fullName>
    </submittedName>
</protein>
<comment type="caution">
    <text evidence="2">The sequence shown here is derived from an EMBL/GenBank/DDBJ whole genome shotgun (WGS) entry which is preliminary data.</text>
</comment>
<reference evidence="2 3" key="1">
    <citation type="submission" date="2019-03" db="EMBL/GenBank/DDBJ databases">
        <title>Genomics of glacier-inhabiting Cryobacterium strains.</title>
        <authorList>
            <person name="Liu Q."/>
            <person name="Xin Y.-H."/>
        </authorList>
    </citation>
    <scope>NUCLEOTIDE SEQUENCE [LARGE SCALE GENOMIC DNA]</scope>
    <source>
        <strain evidence="2 3">TMT4-23</strain>
    </source>
</reference>
<gene>
    <name evidence="2" type="ORF">E3O65_05195</name>
</gene>
<accession>A0ABY2J4B3</accession>
<evidence type="ECO:0000256" key="1">
    <source>
        <dbReference type="SAM" id="MobiDB-lite"/>
    </source>
</evidence>
<feature type="region of interest" description="Disordered" evidence="1">
    <location>
        <begin position="51"/>
        <end position="79"/>
    </location>
</feature>
<proteinExistence type="predicted"/>
<dbReference type="EMBL" id="SOGJ01000012">
    <property type="protein sequence ID" value="TFC99771.1"/>
    <property type="molecule type" value="Genomic_DNA"/>
</dbReference>
<keyword evidence="3" id="KW-1185">Reference proteome</keyword>
<evidence type="ECO:0000313" key="3">
    <source>
        <dbReference type="Proteomes" id="UP000298355"/>
    </source>
</evidence>